<accession>A0A381X937</accession>
<name>A0A381X937_9ZZZZ</name>
<gene>
    <name evidence="1" type="ORF">METZ01_LOCUS114120</name>
</gene>
<protein>
    <submittedName>
        <fullName evidence="1">Uncharacterized protein</fullName>
    </submittedName>
</protein>
<evidence type="ECO:0000313" key="1">
    <source>
        <dbReference type="EMBL" id="SVA61266.1"/>
    </source>
</evidence>
<sequence length="34" mass="4218">MNEKFIEFTVSFYDLHPRDLGYTVSLMWHARLNW</sequence>
<dbReference type="EMBL" id="UINC01014351">
    <property type="protein sequence ID" value="SVA61266.1"/>
    <property type="molecule type" value="Genomic_DNA"/>
</dbReference>
<organism evidence="1">
    <name type="scientific">marine metagenome</name>
    <dbReference type="NCBI Taxonomy" id="408172"/>
    <lineage>
        <taxon>unclassified sequences</taxon>
        <taxon>metagenomes</taxon>
        <taxon>ecological metagenomes</taxon>
    </lineage>
</organism>
<reference evidence="1" key="1">
    <citation type="submission" date="2018-05" db="EMBL/GenBank/DDBJ databases">
        <authorList>
            <person name="Lanie J.A."/>
            <person name="Ng W.-L."/>
            <person name="Kazmierczak K.M."/>
            <person name="Andrzejewski T.M."/>
            <person name="Davidsen T.M."/>
            <person name="Wayne K.J."/>
            <person name="Tettelin H."/>
            <person name="Glass J.I."/>
            <person name="Rusch D."/>
            <person name="Podicherti R."/>
            <person name="Tsui H.-C.T."/>
            <person name="Winkler M.E."/>
        </authorList>
    </citation>
    <scope>NUCLEOTIDE SEQUENCE</scope>
</reference>
<dbReference type="AlphaFoldDB" id="A0A381X937"/>
<proteinExistence type="predicted"/>